<evidence type="ECO:0000313" key="2">
    <source>
        <dbReference type="EMBL" id="BFP66923.1"/>
    </source>
</evidence>
<proteinExistence type="predicted"/>
<evidence type="ECO:0008006" key="3">
    <source>
        <dbReference type="Google" id="ProtNLM"/>
    </source>
</evidence>
<evidence type="ECO:0000256" key="1">
    <source>
        <dbReference type="SAM" id="Phobius"/>
    </source>
</evidence>
<gene>
    <name evidence="2" type="ORF">Pbs1_02660</name>
</gene>
<sequence length="148" mass="17381">MEDIWTNPYFSKIILTLVSFLAKLFFGFIFKTEKNYQGILILLYYILPIIVVIWLNLDPDIENSKLTTTIICINIVLVIFNYLQHKVTETNKMVGQLAKTEYDKVEKVKQINAVQVEKVRAINDNQKYILNELSKINDRIIGYYKDKP</sequence>
<keyword evidence="1" id="KW-0812">Transmembrane</keyword>
<feature type="transmembrane region" description="Helical" evidence="1">
    <location>
        <begin position="39"/>
        <end position="57"/>
    </location>
</feature>
<keyword evidence="1" id="KW-0472">Membrane</keyword>
<organism evidence="2">
    <name type="scientific">Tenacibaculum sp. Pbs-1</name>
    <dbReference type="NCBI Taxonomy" id="3238748"/>
    <lineage>
        <taxon>Bacteria</taxon>
        <taxon>Pseudomonadati</taxon>
        <taxon>Bacteroidota</taxon>
        <taxon>Flavobacteriia</taxon>
        <taxon>Flavobacteriales</taxon>
        <taxon>Flavobacteriaceae</taxon>
        <taxon>Tenacibaculum</taxon>
    </lineage>
</organism>
<protein>
    <recommendedName>
        <fullName evidence="3">DUF1003 domain-containing protein</fullName>
    </recommendedName>
</protein>
<reference evidence="2" key="1">
    <citation type="submission" date="2024-08" db="EMBL/GenBank/DDBJ databases">
        <title>Whole genome sequence of Tenacibaculum sp. strain pbs-1 associated with black-spot shell disease in Akoya pearl oysters.</title>
        <authorList>
            <person name="Sakatoku A."/>
            <person name="Suzuki T."/>
            <person name="Hatano K."/>
            <person name="Seki M."/>
            <person name="Tanaka D."/>
            <person name="Nakamura S."/>
            <person name="Suzuki N."/>
            <person name="Isshiki T."/>
        </authorList>
    </citation>
    <scope>NUCLEOTIDE SEQUENCE</scope>
    <source>
        <strain evidence="2">Pbs-1</strain>
    </source>
</reference>
<accession>A0AB33KUU7</accession>
<feature type="transmembrane region" description="Helical" evidence="1">
    <location>
        <begin position="63"/>
        <end position="83"/>
    </location>
</feature>
<name>A0AB33KUU7_9FLAO</name>
<dbReference type="EMBL" id="AP035888">
    <property type="protein sequence ID" value="BFP66923.1"/>
    <property type="molecule type" value="Genomic_DNA"/>
</dbReference>
<feature type="transmembrane region" description="Helical" evidence="1">
    <location>
        <begin position="12"/>
        <end position="30"/>
    </location>
</feature>
<keyword evidence="1" id="KW-1133">Transmembrane helix</keyword>
<dbReference type="AlphaFoldDB" id="A0AB33KUU7"/>